<dbReference type="Proteomes" id="UP001318040">
    <property type="component" value="Chromosome 3"/>
</dbReference>
<dbReference type="SMART" id="SM01332">
    <property type="entry name" value="Cyclin_C"/>
    <property type="match status" value="1"/>
</dbReference>
<dbReference type="KEGG" id="pmrn:116952278"/>
<gene>
    <name evidence="16" type="primary">LOC116952278</name>
</gene>
<dbReference type="PANTHER" id="PTHR10177">
    <property type="entry name" value="CYCLINS"/>
    <property type="match status" value="1"/>
</dbReference>
<sequence length="299" mass="33827">MDAGRLLCWESERPEKVHRARLDPHLVCDRALRNLLLAEERYAPSHSYFKHVQRDIKQPMRRIVATWMLEVCEEQRCEEEVFALSMNCLDRYLSTVPTAKSRLQLLGAACMFLASKLRETVPLTAEKLCIYTDHSVRLHDLLDMELLVLTRLKWDISAVTPHDFVEHVLHRLPLPRESVDLVRKHTQTFIALCATDFKFVTYTASMVACGSVAAAVRGLRLHVRHPALSPQSLTLRLAKITNADPDFLRACQEQIEGLLEHSLRQAHGTGPTGGPDGDPKGLEEPDLACTPTDVRDVNL</sequence>
<dbReference type="CDD" id="cd20515">
    <property type="entry name" value="CYCLIN_CCND_rpt1"/>
    <property type="match status" value="1"/>
</dbReference>
<evidence type="ECO:0000256" key="4">
    <source>
        <dbReference type="ARBA" id="ARBA00022490"/>
    </source>
</evidence>
<reference evidence="16" key="1">
    <citation type="submission" date="2025-08" db="UniProtKB">
        <authorList>
            <consortium name="RefSeq"/>
        </authorList>
    </citation>
    <scope>IDENTIFICATION</scope>
    <source>
        <tissue evidence="16">Sperm</tissue>
    </source>
</reference>
<dbReference type="InterPro" id="IPR004367">
    <property type="entry name" value="Cyclin_C-dom"/>
</dbReference>
<keyword evidence="6" id="KW-0132">Cell division</keyword>
<comment type="subcellular location">
    <subcellularLocation>
        <location evidence="2">Cytoplasm</location>
    </subcellularLocation>
    <subcellularLocation>
        <location evidence="1">Nucleus</location>
    </subcellularLocation>
</comment>
<evidence type="ECO:0000313" key="16">
    <source>
        <dbReference type="RefSeq" id="XP_032827377.1"/>
    </source>
</evidence>
<feature type="domain" description="Cyclin C-terminal" evidence="14">
    <location>
        <begin position="159"/>
        <end position="286"/>
    </location>
</feature>
<dbReference type="Pfam" id="PF00134">
    <property type="entry name" value="Cyclin_N"/>
    <property type="match status" value="1"/>
</dbReference>
<proteinExistence type="inferred from homology"/>
<dbReference type="FunFam" id="1.10.472.10:FF:000120">
    <property type="entry name" value="G1/S-specific cyclin-D1"/>
    <property type="match status" value="1"/>
</dbReference>
<protein>
    <submittedName>
        <fullName evidence="16">G1/S-specific cyclin-D2-like</fullName>
    </submittedName>
</protein>
<evidence type="ECO:0000256" key="9">
    <source>
        <dbReference type="ARBA" id="ARBA00023242"/>
    </source>
</evidence>
<dbReference type="SUPFAM" id="SSF47954">
    <property type="entry name" value="Cyclin-like"/>
    <property type="match status" value="2"/>
</dbReference>
<accession>A0AAJ7XAU1</accession>
<evidence type="ECO:0000256" key="2">
    <source>
        <dbReference type="ARBA" id="ARBA00004496"/>
    </source>
</evidence>
<dbReference type="PROSITE" id="PS00292">
    <property type="entry name" value="CYCLINS"/>
    <property type="match status" value="1"/>
</dbReference>
<feature type="domain" description="Cyclin-like" evidence="13">
    <location>
        <begin position="66"/>
        <end position="150"/>
    </location>
</feature>
<dbReference type="InterPro" id="IPR006671">
    <property type="entry name" value="Cyclin_N"/>
</dbReference>
<dbReference type="Pfam" id="PF02984">
    <property type="entry name" value="Cyclin_C"/>
    <property type="match status" value="1"/>
</dbReference>
<dbReference type="InterPro" id="IPR036915">
    <property type="entry name" value="Cyclin-like_sf"/>
</dbReference>
<organism evidence="15 16">
    <name type="scientific">Petromyzon marinus</name>
    <name type="common">Sea lamprey</name>
    <dbReference type="NCBI Taxonomy" id="7757"/>
    <lineage>
        <taxon>Eukaryota</taxon>
        <taxon>Metazoa</taxon>
        <taxon>Chordata</taxon>
        <taxon>Craniata</taxon>
        <taxon>Vertebrata</taxon>
        <taxon>Cyclostomata</taxon>
        <taxon>Hyperoartia</taxon>
        <taxon>Petromyzontiformes</taxon>
        <taxon>Petromyzontidae</taxon>
        <taxon>Petromyzon</taxon>
    </lineage>
</organism>
<dbReference type="Gene3D" id="1.10.472.10">
    <property type="entry name" value="Cyclin-like"/>
    <property type="match status" value="2"/>
</dbReference>
<evidence type="ECO:0000259" key="13">
    <source>
        <dbReference type="SMART" id="SM00385"/>
    </source>
</evidence>
<dbReference type="GO" id="GO:0051301">
    <property type="term" value="P:cell division"/>
    <property type="evidence" value="ECO:0007669"/>
    <property type="project" value="UniProtKB-KW"/>
</dbReference>
<evidence type="ECO:0000256" key="11">
    <source>
        <dbReference type="RuleBase" id="RU000383"/>
    </source>
</evidence>
<dbReference type="GO" id="GO:0005737">
    <property type="term" value="C:cytoplasm"/>
    <property type="evidence" value="ECO:0007669"/>
    <property type="project" value="UniProtKB-SubCell"/>
</dbReference>
<dbReference type="InterPro" id="IPR048258">
    <property type="entry name" value="Cyclins_cyclin-box"/>
</dbReference>
<evidence type="ECO:0000256" key="12">
    <source>
        <dbReference type="SAM" id="MobiDB-lite"/>
    </source>
</evidence>
<keyword evidence="15" id="KW-1185">Reference proteome</keyword>
<evidence type="ECO:0000256" key="6">
    <source>
        <dbReference type="ARBA" id="ARBA00022618"/>
    </source>
</evidence>
<evidence type="ECO:0000256" key="5">
    <source>
        <dbReference type="ARBA" id="ARBA00022553"/>
    </source>
</evidence>
<dbReference type="GO" id="GO:0005634">
    <property type="term" value="C:nucleus"/>
    <property type="evidence" value="ECO:0007669"/>
    <property type="project" value="UniProtKB-SubCell"/>
</dbReference>
<keyword evidence="10" id="KW-0131">Cell cycle</keyword>
<evidence type="ECO:0000256" key="3">
    <source>
        <dbReference type="ARBA" id="ARBA00009065"/>
    </source>
</evidence>
<keyword evidence="5" id="KW-0597">Phosphoprotein</keyword>
<keyword evidence="9" id="KW-0539">Nucleus</keyword>
<dbReference type="SMART" id="SM00385">
    <property type="entry name" value="CYCLIN"/>
    <property type="match status" value="1"/>
</dbReference>
<name>A0AAJ7XAU1_PETMA</name>
<dbReference type="AlphaFoldDB" id="A0AAJ7XAU1"/>
<keyword evidence="7" id="KW-0832">Ubl conjugation</keyword>
<evidence type="ECO:0000259" key="14">
    <source>
        <dbReference type="SMART" id="SM01332"/>
    </source>
</evidence>
<comment type="similarity">
    <text evidence="3">Belongs to the cyclin family. Cyclin D subfamily.</text>
</comment>
<evidence type="ECO:0000256" key="8">
    <source>
        <dbReference type="ARBA" id="ARBA00023127"/>
    </source>
</evidence>
<dbReference type="InterPro" id="IPR039361">
    <property type="entry name" value="Cyclin"/>
</dbReference>
<keyword evidence="4" id="KW-0963">Cytoplasm</keyword>
<dbReference type="InterPro" id="IPR013763">
    <property type="entry name" value="Cyclin-like_dom"/>
</dbReference>
<evidence type="ECO:0000256" key="7">
    <source>
        <dbReference type="ARBA" id="ARBA00022843"/>
    </source>
</evidence>
<evidence type="ECO:0000256" key="1">
    <source>
        <dbReference type="ARBA" id="ARBA00004123"/>
    </source>
</evidence>
<dbReference type="GeneID" id="116952278"/>
<feature type="region of interest" description="Disordered" evidence="12">
    <location>
        <begin position="264"/>
        <end position="299"/>
    </location>
</feature>
<keyword evidence="8 11" id="KW-0195">Cyclin</keyword>
<evidence type="ECO:0000256" key="10">
    <source>
        <dbReference type="ARBA" id="ARBA00023306"/>
    </source>
</evidence>
<evidence type="ECO:0000313" key="15">
    <source>
        <dbReference type="Proteomes" id="UP001318040"/>
    </source>
</evidence>
<dbReference type="RefSeq" id="XP_032827377.1">
    <property type="nucleotide sequence ID" value="XM_032971486.1"/>
</dbReference>